<dbReference type="EMBL" id="FPHL01000044">
    <property type="protein sequence ID" value="SFV66633.1"/>
    <property type="molecule type" value="Genomic_DNA"/>
</dbReference>
<keyword evidence="2" id="KW-0560">Oxidoreductase</keyword>
<dbReference type="CDD" id="cd07361">
    <property type="entry name" value="MEMO_like"/>
    <property type="match status" value="1"/>
</dbReference>
<sequence>MPQSVRKAAVAGSFYPAKCQEIEVYFQQFNREFNRINIPKALDNIKPKAIIVPHAGYIYSGFTANFAYRFLNHSAPKRIIVIGPSHHYYFKGISASHFESFETPCGNIEIDTPYLFALAKEFNIGFVPQAHKKEHSTEVQMPFIQHYFPRAKVIELIYGDFSVDKLAIIVTALLRNPDNAVVISSDLSHFYTQKKAEKLDRHCLRAVADLDVKELKSGCEACGFTGIEAMITAAIKLGLHSKLLDYRTSKESTGDSHSVVGYMSAMFY</sequence>
<dbReference type="AlphaFoldDB" id="A0A1W1CLQ4"/>
<dbReference type="HAMAP" id="MF_00055">
    <property type="entry name" value="MEMO1"/>
    <property type="match status" value="1"/>
</dbReference>
<proteinExistence type="inferred from homology"/>
<dbReference type="InterPro" id="IPR002737">
    <property type="entry name" value="MEMO1_fam"/>
</dbReference>
<evidence type="ECO:0000313" key="2">
    <source>
        <dbReference type="EMBL" id="SFV66633.1"/>
    </source>
</evidence>
<gene>
    <name evidence="2" type="ORF">MNB_SV-10-846</name>
</gene>
<protein>
    <submittedName>
        <fullName evidence="2">COG1355, Predicted dioxygenase</fullName>
    </submittedName>
</protein>
<dbReference type="GO" id="GO:0051213">
    <property type="term" value="F:dioxygenase activity"/>
    <property type="evidence" value="ECO:0007669"/>
    <property type="project" value="UniProtKB-KW"/>
</dbReference>
<keyword evidence="2" id="KW-0223">Dioxygenase</keyword>
<name>A0A1W1CLQ4_9ZZZZ</name>
<comment type="similarity">
    <text evidence="1">Belongs to the MEMO1 family.</text>
</comment>
<dbReference type="PANTHER" id="PTHR11060:SF0">
    <property type="entry name" value="PROTEIN MEMO1"/>
    <property type="match status" value="1"/>
</dbReference>
<dbReference type="NCBIfam" id="TIGR04336">
    <property type="entry name" value="AmmeMemoSam_B"/>
    <property type="match status" value="1"/>
</dbReference>
<reference evidence="2" key="1">
    <citation type="submission" date="2016-10" db="EMBL/GenBank/DDBJ databases">
        <authorList>
            <person name="de Groot N.N."/>
        </authorList>
    </citation>
    <scope>NUCLEOTIDE SEQUENCE</scope>
</reference>
<accession>A0A1W1CLQ4</accession>
<organism evidence="2">
    <name type="scientific">hydrothermal vent metagenome</name>
    <dbReference type="NCBI Taxonomy" id="652676"/>
    <lineage>
        <taxon>unclassified sequences</taxon>
        <taxon>metagenomes</taxon>
        <taxon>ecological metagenomes</taxon>
    </lineage>
</organism>
<dbReference type="Pfam" id="PF01875">
    <property type="entry name" value="Memo"/>
    <property type="match status" value="1"/>
</dbReference>
<evidence type="ECO:0000256" key="1">
    <source>
        <dbReference type="ARBA" id="ARBA00006315"/>
    </source>
</evidence>
<dbReference type="PANTHER" id="PTHR11060">
    <property type="entry name" value="PROTEIN MEMO1"/>
    <property type="match status" value="1"/>
</dbReference>
<dbReference type="Gene3D" id="3.40.830.10">
    <property type="entry name" value="LigB-like"/>
    <property type="match status" value="1"/>
</dbReference>